<dbReference type="InterPro" id="IPR025634">
    <property type="entry name" value="DUF4292"/>
</dbReference>
<dbReference type="AlphaFoldDB" id="A0A1I3JTE7"/>
<organism evidence="1 2">
    <name type="scientific">Olleya namhaensis</name>
    <dbReference type="NCBI Taxonomy" id="1144750"/>
    <lineage>
        <taxon>Bacteria</taxon>
        <taxon>Pseudomonadati</taxon>
        <taxon>Bacteroidota</taxon>
        <taxon>Flavobacteriia</taxon>
        <taxon>Flavobacteriales</taxon>
        <taxon>Flavobacteriaceae</taxon>
    </lineage>
</organism>
<accession>A0A1I3JTE7</accession>
<dbReference type="Gene3D" id="2.50.20.10">
    <property type="entry name" value="Lipoprotein localisation LolA/LolB/LppX"/>
    <property type="match status" value="1"/>
</dbReference>
<evidence type="ECO:0000313" key="1">
    <source>
        <dbReference type="EMBL" id="SFI63531.1"/>
    </source>
</evidence>
<sequence length="259" mass="29712">MALKTRISFVILLIAVIFTGCKGVKTVVSNGEINTKLTAKQLIKNSTKAGIDFTTLLARLKIEVIQKGKSQNHTVSLKIEKDKKILITSTPVSIVRALISPTRVAFYNKWDNTYFDGDFAYLSDLLGTDLDFDKVQNMLLGQSLFDLNDDKYDLSANDKSYILQPKKQRELFELFLFVNPSHFKMDSQEIAQPQEKRILHIDYLTYQEVDKKTIPEQTKILAIEDQEQLEINLELKSVKLNEKIRFPFTIPSGYKKIEL</sequence>
<dbReference type="RefSeq" id="WP_090837257.1">
    <property type="nucleotide sequence ID" value="NZ_FORM01000001.1"/>
</dbReference>
<evidence type="ECO:0000313" key="2">
    <source>
        <dbReference type="Proteomes" id="UP000199559"/>
    </source>
</evidence>
<proteinExistence type="predicted"/>
<dbReference type="EMBL" id="FORM01000001">
    <property type="protein sequence ID" value="SFI63531.1"/>
    <property type="molecule type" value="Genomic_DNA"/>
</dbReference>
<dbReference type="STRING" id="1144750.SAMN05443431_101545"/>
<dbReference type="Pfam" id="PF14125">
    <property type="entry name" value="DUF4292"/>
    <property type="match status" value="1"/>
</dbReference>
<protein>
    <recommendedName>
        <fullName evidence="3">Deoxyuridine 5'-triphosphate nucleotidohydrolase</fullName>
    </recommendedName>
</protein>
<reference evidence="2" key="1">
    <citation type="submission" date="2016-10" db="EMBL/GenBank/DDBJ databases">
        <authorList>
            <person name="Varghese N."/>
            <person name="Submissions S."/>
        </authorList>
    </citation>
    <scope>NUCLEOTIDE SEQUENCE [LARGE SCALE GENOMIC DNA]</scope>
    <source>
        <strain evidence="2">DSM 28881</strain>
    </source>
</reference>
<keyword evidence="2" id="KW-1185">Reference proteome</keyword>
<dbReference type="PROSITE" id="PS51257">
    <property type="entry name" value="PROKAR_LIPOPROTEIN"/>
    <property type="match status" value="1"/>
</dbReference>
<dbReference type="Proteomes" id="UP000199559">
    <property type="component" value="Unassembled WGS sequence"/>
</dbReference>
<evidence type="ECO:0008006" key="3">
    <source>
        <dbReference type="Google" id="ProtNLM"/>
    </source>
</evidence>
<gene>
    <name evidence="1" type="ORF">SAMN05443431_101545</name>
</gene>
<name>A0A1I3JTE7_9FLAO</name>